<dbReference type="AlphaFoldDB" id="A0A7M7IVU9"/>
<gene>
    <name evidence="2" type="primary">107982209</name>
</gene>
<feature type="chain" id="PRO_5029581797" evidence="1">
    <location>
        <begin position="24"/>
        <end position="412"/>
    </location>
</feature>
<proteinExistence type="predicted"/>
<organism evidence="2 3">
    <name type="scientific">Nasonia vitripennis</name>
    <name type="common">Parasitic wasp</name>
    <dbReference type="NCBI Taxonomy" id="7425"/>
    <lineage>
        <taxon>Eukaryota</taxon>
        <taxon>Metazoa</taxon>
        <taxon>Ecdysozoa</taxon>
        <taxon>Arthropoda</taxon>
        <taxon>Hexapoda</taxon>
        <taxon>Insecta</taxon>
        <taxon>Pterygota</taxon>
        <taxon>Neoptera</taxon>
        <taxon>Endopterygota</taxon>
        <taxon>Hymenoptera</taxon>
        <taxon>Apocrita</taxon>
        <taxon>Proctotrupomorpha</taxon>
        <taxon>Chalcidoidea</taxon>
        <taxon>Pteromalidae</taxon>
        <taxon>Pteromalinae</taxon>
        <taxon>Nasonia</taxon>
    </lineage>
</organism>
<dbReference type="Proteomes" id="UP000002358">
    <property type="component" value="Chromosome 1"/>
</dbReference>
<dbReference type="InParanoid" id="A0A7M7IVU9"/>
<dbReference type="KEGG" id="nvi:107982209"/>
<sequence>MSKLKSSLIVCTILFCYILESYGFNSTNFTRQWTNDYIYTPEIINVNGHLLAIGLQNNSVNITSTFGEVNSLICKLSLQPGETASDKIRAHALGNGKITVHTSVLIKKKVAESKLNDVVWDLFIILEPRNCSSLKTVEVYHGWDRDWVALVPYQSSFDLFYHKKPNKQTVTFQSPQRFNDLGESIKIDYSLGLESKITGLKIQTIKPYDASEGYVSFMNSTISFYNSRFKTIKTVNIVNPVHTISGAHGKVIYCYIKYPPKTKTSSDTNKFDFNSNTDIKKEEKEYVVCELLDADLKPKASVGMHKLEDKRVYEVIVYSLPAGGALVATTHRGLRSSRGHAMEFYLQRINPDGSTREPVQISEHFIFYHQMRLIALDNGEFCLVDGGEMETFKAFTSLKNSMWINCVDVTTL</sequence>
<reference evidence="2" key="1">
    <citation type="submission" date="2021-01" db="UniProtKB">
        <authorList>
            <consortium name="EnsemblMetazoa"/>
        </authorList>
    </citation>
    <scope>IDENTIFICATION</scope>
</reference>
<feature type="signal peptide" evidence="1">
    <location>
        <begin position="1"/>
        <end position="23"/>
    </location>
</feature>
<evidence type="ECO:0000313" key="3">
    <source>
        <dbReference type="Proteomes" id="UP000002358"/>
    </source>
</evidence>
<evidence type="ECO:0000256" key="1">
    <source>
        <dbReference type="SAM" id="SignalP"/>
    </source>
</evidence>
<name>A0A7M7IVU9_NASVI</name>
<protein>
    <submittedName>
        <fullName evidence="2">Uncharacterized protein</fullName>
    </submittedName>
</protein>
<keyword evidence="1" id="KW-0732">Signal</keyword>
<dbReference type="EnsemblMetazoa" id="XM_016990229">
    <property type="protein sequence ID" value="XP_016845718"/>
    <property type="gene ID" value="LOC107982209"/>
</dbReference>
<accession>A0A7M7IVU9</accession>
<evidence type="ECO:0000313" key="2">
    <source>
        <dbReference type="EnsemblMetazoa" id="XP_016845718"/>
    </source>
</evidence>
<keyword evidence="3" id="KW-1185">Reference proteome</keyword>